<evidence type="ECO:0000313" key="6">
    <source>
        <dbReference type="Proteomes" id="UP000249340"/>
    </source>
</evidence>
<dbReference type="EMBL" id="CP031264">
    <property type="protein sequence ID" value="AXI80130.1"/>
    <property type="molecule type" value="Genomic_DNA"/>
</dbReference>
<organism evidence="5 6">
    <name type="scientific">Peterkaempfera bronchialis</name>
    <dbReference type="NCBI Taxonomy" id="2126346"/>
    <lineage>
        <taxon>Bacteria</taxon>
        <taxon>Bacillati</taxon>
        <taxon>Actinomycetota</taxon>
        <taxon>Actinomycetes</taxon>
        <taxon>Kitasatosporales</taxon>
        <taxon>Streptomycetaceae</taxon>
        <taxon>Peterkaempfera</taxon>
    </lineage>
</organism>
<dbReference type="OrthoDB" id="5244067at2"/>
<evidence type="ECO:0000256" key="1">
    <source>
        <dbReference type="ARBA" id="ARBA00010830"/>
    </source>
</evidence>
<dbReference type="RefSeq" id="WP_114914546.1">
    <property type="nucleotide sequence ID" value="NZ_CP031264.1"/>
</dbReference>
<feature type="signal peptide" evidence="3">
    <location>
        <begin position="1"/>
        <end position="27"/>
    </location>
</feature>
<evidence type="ECO:0000313" key="5">
    <source>
        <dbReference type="EMBL" id="AXI80130.1"/>
    </source>
</evidence>
<keyword evidence="6" id="KW-1185">Reference proteome</keyword>
<dbReference type="Pfam" id="PF06737">
    <property type="entry name" value="Transglycosylas"/>
    <property type="match status" value="1"/>
</dbReference>
<proteinExistence type="inferred from homology"/>
<evidence type="ECO:0000256" key="2">
    <source>
        <dbReference type="ARBA" id="ARBA00022801"/>
    </source>
</evidence>
<feature type="domain" description="Resuscitation-promoting factor core lysozyme-like" evidence="4">
    <location>
        <begin position="27"/>
        <end position="103"/>
    </location>
</feature>
<accession>A0A345T2C5</accession>
<keyword evidence="2" id="KW-0378">Hydrolase</keyword>
<name>A0A345T2C5_9ACTN</name>
<dbReference type="KEGG" id="stri:C7M71_024755"/>
<dbReference type="InterPro" id="IPR010618">
    <property type="entry name" value="RPF"/>
</dbReference>
<gene>
    <name evidence="5" type="ORF">C7M71_024755</name>
</gene>
<protein>
    <recommendedName>
        <fullName evidence="4">Resuscitation-promoting factor core lysozyme-like domain-containing protein</fullName>
    </recommendedName>
</protein>
<dbReference type="AlphaFoldDB" id="A0A345T2C5"/>
<dbReference type="SUPFAM" id="SSF53955">
    <property type="entry name" value="Lysozyme-like"/>
    <property type="match status" value="1"/>
</dbReference>
<feature type="chain" id="PRO_5016905988" description="Resuscitation-promoting factor core lysozyme-like domain-containing protein" evidence="3">
    <location>
        <begin position="28"/>
        <end position="116"/>
    </location>
</feature>
<dbReference type="InterPro" id="IPR023346">
    <property type="entry name" value="Lysozyme-like_dom_sf"/>
</dbReference>
<comment type="similarity">
    <text evidence="1">Belongs to the transglycosylase family. Rpf subfamily.</text>
</comment>
<dbReference type="Gene3D" id="1.10.530.10">
    <property type="match status" value="1"/>
</dbReference>
<sequence>MRSQAIRSAAATTLTAAALAAAAPLPAADDPVWDQLAACESGGQWDANTGNGYYGGLQIWLPTWQYTGGLRFAPRPDLAPRDQQITVAQEILRRQSWTAWPTCAHRLGLLAPTTPT</sequence>
<keyword evidence="3" id="KW-0732">Signal</keyword>
<dbReference type="CDD" id="cd13925">
    <property type="entry name" value="RPF"/>
    <property type="match status" value="1"/>
</dbReference>
<dbReference type="GO" id="GO:0016787">
    <property type="term" value="F:hydrolase activity"/>
    <property type="evidence" value="ECO:0007669"/>
    <property type="project" value="UniProtKB-KW"/>
</dbReference>
<evidence type="ECO:0000256" key="3">
    <source>
        <dbReference type="SAM" id="SignalP"/>
    </source>
</evidence>
<reference evidence="6" key="1">
    <citation type="submission" date="2018-07" db="EMBL/GenBank/DDBJ databases">
        <title>Streptacidiphilus bronchialis DSM 106435 chromosome.</title>
        <authorList>
            <person name="Batra D."/>
            <person name="Gulvik C.A."/>
        </authorList>
    </citation>
    <scope>NUCLEOTIDE SEQUENCE [LARGE SCALE GENOMIC DNA]</scope>
    <source>
        <strain evidence="6">DSM 106435</strain>
    </source>
</reference>
<evidence type="ECO:0000259" key="4">
    <source>
        <dbReference type="Pfam" id="PF06737"/>
    </source>
</evidence>
<dbReference type="Proteomes" id="UP000249340">
    <property type="component" value="Chromosome"/>
</dbReference>